<dbReference type="Gene3D" id="3.90.550.10">
    <property type="entry name" value="Spore Coat Polysaccharide Biosynthesis Protein SpsA, Chain A"/>
    <property type="match status" value="1"/>
</dbReference>
<name>A0A3A4AZ31_9ACTN</name>
<dbReference type="Proteomes" id="UP000265768">
    <property type="component" value="Unassembled WGS sequence"/>
</dbReference>
<proteinExistence type="inferred from homology"/>
<sequence>MDKPVPGAAPASDSASASAPPSAEAILLVGGQGTRLRPLTVTTPKPLLPTAGVPFLAHQLTRARRFGVRHVVFATCYQASMFEEAFGDGSAFGLTLSYVTEDEPLGTGGAIRNAAGRLTCGPADPVLVLNGDILSGHDIAAQLALHRERDAAVTLHLTEVEDPSRFGCVPIDGDGKVTAFLEKTPNPVTNRINAGCYVFRRSVIDEIPYGQVVSVERETFPGLIEGGATVLGYADSTYWLDVGTPEAYVKGSRDVVLGHLGDPGKESLALEGASVAADAKVSGGTVVGRRAVIGPGAVVEGSVIFDDAVIEEGVVVVDSVVGAGVRVGAGTVLRGAVLGDGADVGPRNELLAGARVWPEVKLPPGSVRFSSDV</sequence>
<evidence type="ECO:0000259" key="2">
    <source>
        <dbReference type="Pfam" id="PF00483"/>
    </source>
</evidence>
<protein>
    <submittedName>
        <fullName evidence="4">NDP-sugar synthase</fullName>
    </submittedName>
</protein>
<keyword evidence="5" id="KW-1185">Reference proteome</keyword>
<organism evidence="4 5">
    <name type="scientific">Bailinhaonella thermotolerans</name>
    <dbReference type="NCBI Taxonomy" id="1070861"/>
    <lineage>
        <taxon>Bacteria</taxon>
        <taxon>Bacillati</taxon>
        <taxon>Actinomycetota</taxon>
        <taxon>Actinomycetes</taxon>
        <taxon>Streptosporangiales</taxon>
        <taxon>Streptosporangiaceae</taxon>
        <taxon>Bailinhaonella</taxon>
    </lineage>
</organism>
<dbReference type="RefSeq" id="WP_119928638.1">
    <property type="nucleotide sequence ID" value="NZ_QZEY01000009.1"/>
</dbReference>
<dbReference type="EMBL" id="QZEY01000009">
    <property type="protein sequence ID" value="RJL30490.1"/>
    <property type="molecule type" value="Genomic_DNA"/>
</dbReference>
<evidence type="ECO:0000313" key="5">
    <source>
        <dbReference type="Proteomes" id="UP000265768"/>
    </source>
</evidence>
<dbReference type="InterPro" id="IPR029044">
    <property type="entry name" value="Nucleotide-diphossugar_trans"/>
</dbReference>
<feature type="domain" description="Mannose-1-phosphate guanyltransferase C-terminal" evidence="3">
    <location>
        <begin position="271"/>
        <end position="358"/>
    </location>
</feature>
<dbReference type="Pfam" id="PF25087">
    <property type="entry name" value="GMPPB_C"/>
    <property type="match status" value="1"/>
</dbReference>
<dbReference type="PANTHER" id="PTHR22572">
    <property type="entry name" value="SUGAR-1-PHOSPHATE GUANYL TRANSFERASE"/>
    <property type="match status" value="1"/>
</dbReference>
<dbReference type="SUPFAM" id="SSF53448">
    <property type="entry name" value="Nucleotide-diphospho-sugar transferases"/>
    <property type="match status" value="1"/>
</dbReference>
<reference evidence="4 5" key="1">
    <citation type="submission" date="2018-09" db="EMBL/GenBank/DDBJ databases">
        <title>YIM 75507 draft genome.</title>
        <authorList>
            <person name="Tang S."/>
            <person name="Feng Y."/>
        </authorList>
    </citation>
    <scope>NUCLEOTIDE SEQUENCE [LARGE SCALE GENOMIC DNA]</scope>
    <source>
        <strain evidence="4 5">YIM 75507</strain>
    </source>
</reference>
<evidence type="ECO:0000256" key="1">
    <source>
        <dbReference type="ARBA" id="ARBA00007274"/>
    </source>
</evidence>
<evidence type="ECO:0000313" key="4">
    <source>
        <dbReference type="EMBL" id="RJL30490.1"/>
    </source>
</evidence>
<dbReference type="Gene3D" id="2.160.10.10">
    <property type="entry name" value="Hexapeptide repeat proteins"/>
    <property type="match status" value="1"/>
</dbReference>
<dbReference type="InterPro" id="IPR005835">
    <property type="entry name" value="NTP_transferase_dom"/>
</dbReference>
<accession>A0A3A4AZ31</accession>
<comment type="caution">
    <text evidence="4">The sequence shown here is derived from an EMBL/GenBank/DDBJ whole genome shotgun (WGS) entry which is preliminary data.</text>
</comment>
<dbReference type="AlphaFoldDB" id="A0A3A4AZ31"/>
<dbReference type="OrthoDB" id="9801810at2"/>
<gene>
    <name evidence="4" type="ORF">D5H75_23305</name>
</gene>
<dbReference type="InterPro" id="IPR050486">
    <property type="entry name" value="Mannose-1P_guanyltransferase"/>
</dbReference>
<dbReference type="InterPro" id="IPR056729">
    <property type="entry name" value="GMPPB_C"/>
</dbReference>
<comment type="similarity">
    <text evidence="1">Belongs to the transferase hexapeptide repeat family.</text>
</comment>
<feature type="domain" description="Nucleotidyl transferase" evidence="2">
    <location>
        <begin position="25"/>
        <end position="254"/>
    </location>
</feature>
<dbReference type="CDD" id="cd04181">
    <property type="entry name" value="NTP_transferase"/>
    <property type="match status" value="1"/>
</dbReference>
<evidence type="ECO:0000259" key="3">
    <source>
        <dbReference type="Pfam" id="PF25087"/>
    </source>
</evidence>
<dbReference type="Pfam" id="PF00483">
    <property type="entry name" value="NTP_transferase"/>
    <property type="match status" value="1"/>
</dbReference>